<dbReference type="EnsemblMetazoa" id="ASTEI03157-RA">
    <property type="protein sequence ID" value="ASTEI03157-PA"/>
    <property type="gene ID" value="ASTEI03157"/>
</dbReference>
<reference evidence="2" key="1">
    <citation type="journal article" date="2014" name="Genome Biol.">
        <title>Genome analysis of a major urban malaria vector mosquito, Anopheles stephensi.</title>
        <authorList>
            <person name="Jiang X."/>
            <person name="Peery A."/>
            <person name="Hall A.B."/>
            <person name="Sharma A."/>
            <person name="Chen X.G."/>
            <person name="Waterhouse R.M."/>
            <person name="Komissarov A."/>
            <person name="Riehle M.M."/>
            <person name="Shouche Y."/>
            <person name="Sharakhova M.V."/>
            <person name="Lawson D."/>
            <person name="Pakpour N."/>
            <person name="Arensburger P."/>
            <person name="Davidson V.L."/>
            <person name="Eiglmeier K."/>
            <person name="Emrich S."/>
            <person name="George P."/>
            <person name="Kennedy R.C."/>
            <person name="Mane S.P."/>
            <person name="Maslen G."/>
            <person name="Oringanje C."/>
            <person name="Qi Y."/>
            <person name="Settlage R."/>
            <person name="Tojo M."/>
            <person name="Tubio J.M."/>
            <person name="Unger M.F."/>
            <person name="Wang B."/>
            <person name="Vernick K.D."/>
            <person name="Ribeiro J.M."/>
            <person name="James A.A."/>
            <person name="Michel K."/>
            <person name="Riehle M.A."/>
            <person name="Luckhart S."/>
            <person name="Sharakhov I.V."/>
            <person name="Tu Z."/>
        </authorList>
    </citation>
    <scope>NUCLEOTIDE SEQUENCE [LARGE SCALE GENOMIC DNA]</scope>
    <source>
        <strain evidence="2">Indian</strain>
    </source>
</reference>
<sequence>MDTIQLKSRDGKIVIAKRIILARSTVLQKKLDELNDSTEKGDTLEVSEADGESLGKIIQWMNRMEGSSQEETEPDGASEPMIPNNQEQEMERVANNNTTEGCDGAFDKEWFTSFPQFCVLVAVANRLRLADFVDAAVRFVVEWRVGKNLEDIREMMDNLGSNVRGPIQADGEADTER</sequence>
<evidence type="ECO:0008006" key="3">
    <source>
        <dbReference type="Google" id="ProtNLM"/>
    </source>
</evidence>
<dbReference type="AlphaFoldDB" id="A0A182Y3X1"/>
<dbReference type="OMA" id="RCERTTE"/>
<dbReference type="VEuPathDB" id="VectorBase:ASTEI03157"/>
<reference evidence="1" key="2">
    <citation type="submission" date="2020-05" db="UniProtKB">
        <authorList>
            <consortium name="EnsemblMetazoa"/>
        </authorList>
    </citation>
    <scope>IDENTIFICATION</scope>
    <source>
        <strain evidence="1">Indian</strain>
    </source>
</reference>
<name>A0A182Y3X1_ANOST</name>
<dbReference type="VEuPathDB" id="VectorBase:ASTE006928"/>
<proteinExistence type="predicted"/>
<dbReference type="SUPFAM" id="SSF54695">
    <property type="entry name" value="POZ domain"/>
    <property type="match status" value="1"/>
</dbReference>
<evidence type="ECO:0000313" key="2">
    <source>
        <dbReference type="Proteomes" id="UP000076408"/>
    </source>
</evidence>
<protein>
    <recommendedName>
        <fullName evidence="3">SKP1 component POZ domain-containing protein</fullName>
    </recommendedName>
</protein>
<keyword evidence="2" id="KW-1185">Reference proteome</keyword>
<accession>A0A182Y3X1</accession>
<dbReference type="Gene3D" id="3.30.710.10">
    <property type="entry name" value="Potassium Channel Kv1.1, Chain A"/>
    <property type="match status" value="1"/>
</dbReference>
<dbReference type="STRING" id="30069.A0A182Y3X1"/>
<organism evidence="1 2">
    <name type="scientific">Anopheles stephensi</name>
    <name type="common">Indo-Pakistan malaria mosquito</name>
    <dbReference type="NCBI Taxonomy" id="30069"/>
    <lineage>
        <taxon>Eukaryota</taxon>
        <taxon>Metazoa</taxon>
        <taxon>Ecdysozoa</taxon>
        <taxon>Arthropoda</taxon>
        <taxon>Hexapoda</taxon>
        <taxon>Insecta</taxon>
        <taxon>Pterygota</taxon>
        <taxon>Neoptera</taxon>
        <taxon>Endopterygota</taxon>
        <taxon>Diptera</taxon>
        <taxon>Nematocera</taxon>
        <taxon>Culicoidea</taxon>
        <taxon>Culicidae</taxon>
        <taxon>Anophelinae</taxon>
        <taxon>Anopheles</taxon>
    </lineage>
</organism>
<dbReference type="Proteomes" id="UP000076408">
    <property type="component" value="Unassembled WGS sequence"/>
</dbReference>
<dbReference type="InterPro" id="IPR011333">
    <property type="entry name" value="SKP1/BTB/POZ_sf"/>
</dbReference>
<evidence type="ECO:0000313" key="1">
    <source>
        <dbReference type="EnsemblMetazoa" id="ASTEI03157-PA"/>
    </source>
</evidence>